<dbReference type="PANTHER" id="PTHR23199">
    <property type="entry name" value="NEUROTROPHIN 1-RELATED"/>
    <property type="match status" value="1"/>
</dbReference>
<reference evidence="7" key="1">
    <citation type="submission" date="2025-08" db="UniProtKB">
        <authorList>
            <consortium name="RefSeq"/>
        </authorList>
    </citation>
    <scope>IDENTIFICATION</scope>
    <source>
        <tissue evidence="7">Muscle</tissue>
    </source>
</reference>
<dbReference type="RefSeq" id="XP_013784627.2">
    <property type="nucleotide sequence ID" value="XM_013929173.2"/>
</dbReference>
<evidence type="ECO:0000256" key="2">
    <source>
        <dbReference type="ARBA" id="ARBA00023157"/>
    </source>
</evidence>
<evidence type="ECO:0000313" key="7">
    <source>
        <dbReference type="RefSeq" id="XP_013784627.2"/>
    </source>
</evidence>
<dbReference type="Gene3D" id="2.10.90.10">
    <property type="entry name" value="Cystine-knot cytokines"/>
    <property type="match status" value="1"/>
</dbReference>
<keyword evidence="2" id="KW-1015">Disulfide bond</keyword>
<dbReference type="Proteomes" id="UP000694941">
    <property type="component" value="Unplaced"/>
</dbReference>
<feature type="signal peptide" evidence="4">
    <location>
        <begin position="1"/>
        <end position="22"/>
    </location>
</feature>
<protein>
    <submittedName>
        <fullName evidence="7">Uncharacterized protein LOC106468730</fullName>
    </submittedName>
</protein>
<evidence type="ECO:0000256" key="3">
    <source>
        <dbReference type="ARBA" id="ARBA00023180"/>
    </source>
</evidence>
<keyword evidence="3" id="KW-0325">Glycoprotein</keyword>
<dbReference type="InterPro" id="IPR029034">
    <property type="entry name" value="Cystine-knot_cytokine"/>
</dbReference>
<name>A0ABM1BLW4_LIMPO</name>
<feature type="chain" id="PRO_5046220499" evidence="4">
    <location>
        <begin position="23"/>
        <end position="457"/>
    </location>
</feature>
<evidence type="ECO:0000313" key="6">
    <source>
        <dbReference type="Proteomes" id="UP000694941"/>
    </source>
</evidence>
<dbReference type="SUPFAM" id="SSF57501">
    <property type="entry name" value="Cystine-knot cytokines"/>
    <property type="match status" value="1"/>
</dbReference>
<evidence type="ECO:0000259" key="5">
    <source>
        <dbReference type="Pfam" id="PF16077"/>
    </source>
</evidence>
<dbReference type="InterPro" id="IPR032104">
    <property type="entry name" value="Spaetzle"/>
</dbReference>
<evidence type="ECO:0000256" key="4">
    <source>
        <dbReference type="SAM" id="SignalP"/>
    </source>
</evidence>
<dbReference type="InterPro" id="IPR052444">
    <property type="entry name" value="Spz/Toll_ligand-like"/>
</dbReference>
<keyword evidence="6" id="KW-1185">Reference proteome</keyword>
<sequence>MPPCPMILLFSFISVLSYLACGQQRFQQNRGYAVIPLLKRSYGQNNKEERDSIKVRFRIPLFFQDGKVQVGEIRKIQNDQFTSSIPHNQFDFSIYQPKETSAFTFPPLLVSQNHFETRENSRSVVSEQDNLFYNHSHYRSSGAGFPDHNQPTENMSFYKVSTETQAPPTQQRRNYRIDFSTEQNNEQKYSSQSPNDNYQLRTGQQKHFDSLAESHTNEPLVNQGRTYSTVSNYSKYPKFASDLSSRLADIKQLIYNSQRDPERGHLTGNTNNSNNKDHSVFFSQHVPVEESIMHPIKDLPACTNNILGYCPFQTEYPSDLSNVVRKRHSYKLKTMLEELHTVSDGIGNYGYSASSGGLYICPSEVRELQPGWAKNISGNWVTIFNSEHIPQKVRVEVCKREGANCPYVRQDVYSECRQRFSLHRLVAFDPFHPHTGPFVGVFRLPSCCSCWIGYGRG</sequence>
<proteinExistence type="predicted"/>
<accession>A0ABM1BLW4</accession>
<gene>
    <name evidence="7" type="primary">LOC106468730</name>
</gene>
<dbReference type="PANTHER" id="PTHR23199:SF12">
    <property type="entry name" value="NEUROTROPHIN 1-RELATED"/>
    <property type="match status" value="1"/>
</dbReference>
<dbReference type="GeneID" id="106468730"/>
<organism evidence="6 7">
    <name type="scientific">Limulus polyphemus</name>
    <name type="common">Atlantic horseshoe crab</name>
    <dbReference type="NCBI Taxonomy" id="6850"/>
    <lineage>
        <taxon>Eukaryota</taxon>
        <taxon>Metazoa</taxon>
        <taxon>Ecdysozoa</taxon>
        <taxon>Arthropoda</taxon>
        <taxon>Chelicerata</taxon>
        <taxon>Merostomata</taxon>
        <taxon>Xiphosura</taxon>
        <taxon>Limulidae</taxon>
        <taxon>Limulus</taxon>
    </lineage>
</organism>
<dbReference type="Pfam" id="PF16077">
    <property type="entry name" value="Spaetzle"/>
    <property type="match status" value="1"/>
</dbReference>
<feature type="domain" description="Spaetzle" evidence="5">
    <location>
        <begin position="359"/>
        <end position="451"/>
    </location>
</feature>
<keyword evidence="1 4" id="KW-0732">Signal</keyword>
<evidence type="ECO:0000256" key="1">
    <source>
        <dbReference type="ARBA" id="ARBA00022729"/>
    </source>
</evidence>